<evidence type="ECO:0000313" key="2">
    <source>
        <dbReference type="EMBL" id="NER15025.1"/>
    </source>
</evidence>
<keyword evidence="1" id="KW-1133">Transmembrane helix</keyword>
<comment type="caution">
    <text evidence="2">The sequence shown here is derived from an EMBL/GenBank/DDBJ whole genome shotgun (WGS) entry which is preliminary data.</text>
</comment>
<dbReference type="SUPFAM" id="SSF63829">
    <property type="entry name" value="Calcium-dependent phosphotriesterase"/>
    <property type="match status" value="1"/>
</dbReference>
<organism evidence="2 3">
    <name type="scientific">Leptobacterium flavescens</name>
    <dbReference type="NCBI Taxonomy" id="472055"/>
    <lineage>
        <taxon>Bacteria</taxon>
        <taxon>Pseudomonadati</taxon>
        <taxon>Bacteroidota</taxon>
        <taxon>Flavobacteriia</taxon>
        <taxon>Flavobacteriales</taxon>
        <taxon>Flavobacteriaceae</taxon>
        <taxon>Leptobacterium</taxon>
    </lineage>
</organism>
<keyword evidence="1" id="KW-0472">Membrane</keyword>
<dbReference type="InterPro" id="IPR011042">
    <property type="entry name" value="6-blade_b-propeller_TolB-like"/>
</dbReference>
<dbReference type="Proteomes" id="UP000468581">
    <property type="component" value="Unassembled WGS sequence"/>
</dbReference>
<evidence type="ECO:0000313" key="3">
    <source>
        <dbReference type="Proteomes" id="UP000468581"/>
    </source>
</evidence>
<evidence type="ECO:0000256" key="1">
    <source>
        <dbReference type="SAM" id="Phobius"/>
    </source>
</evidence>
<name>A0A6P0UPD3_9FLAO</name>
<keyword evidence="1" id="KW-0812">Transmembrane</keyword>
<dbReference type="AlphaFoldDB" id="A0A6P0UPD3"/>
<protein>
    <recommendedName>
        <fullName evidence="4">DUF5050 domain-containing protein</fullName>
    </recommendedName>
</protein>
<reference evidence="2 3" key="1">
    <citation type="submission" date="2020-01" db="EMBL/GenBank/DDBJ databases">
        <title>Leptobacterium flavescens.</title>
        <authorList>
            <person name="Wang G."/>
        </authorList>
    </citation>
    <scope>NUCLEOTIDE SEQUENCE [LARGE SCALE GENOMIC DNA]</scope>
    <source>
        <strain evidence="2 3">KCTC 22160</strain>
    </source>
</reference>
<dbReference type="RefSeq" id="WP_163608327.1">
    <property type="nucleotide sequence ID" value="NZ_JAABOO010000004.1"/>
</dbReference>
<gene>
    <name evidence="2" type="ORF">GWK08_16335</name>
</gene>
<keyword evidence="3" id="KW-1185">Reference proteome</keyword>
<accession>A0A6P0UPD3</accession>
<evidence type="ECO:0008006" key="4">
    <source>
        <dbReference type="Google" id="ProtNLM"/>
    </source>
</evidence>
<dbReference type="EMBL" id="JAABOO010000004">
    <property type="protein sequence ID" value="NER15025.1"/>
    <property type="molecule type" value="Genomic_DNA"/>
</dbReference>
<dbReference type="Gene3D" id="2.120.10.30">
    <property type="entry name" value="TolB, C-terminal domain"/>
    <property type="match status" value="1"/>
</dbReference>
<sequence>MKYTIVKIFIGLLFLSQGLYAHPSWSIVVDKHRNIYFADLAHNGNGTIWKLTKDGKLTALLKDTHSHKVMLDKEGNLLAEYVGKGDREGFLIRIYPDGRTETLIRTEDGSKFSVNCDVALSGNVYFNYQKYIWKRDPAGKIVKHSNHRLEAAQSLYVDEEENIYVPDKGVDNGILLKIDKSGKAEIMARDLISRLDRPRDFHNDVLLGLTKGCDGYMYVAELAGQRIIKITENGQTQTFYRSEGDWFPTGVDFFAGDAYILEYKNKNGNNGPRITRVDESGNKSILFDYDAYSENRPDTRKERNNSIEAIWLYILGGLGSILLIVAIRKLIYNNKLKFNT</sequence>
<proteinExistence type="predicted"/>
<feature type="transmembrane region" description="Helical" evidence="1">
    <location>
        <begin position="310"/>
        <end position="331"/>
    </location>
</feature>